<dbReference type="STRING" id="272844.PAB0036"/>
<organism evidence="2 4">
    <name type="scientific">Pyrococcus abyssi (strain GE5 / Orsay)</name>
    <dbReference type="NCBI Taxonomy" id="272844"/>
    <lineage>
        <taxon>Archaea</taxon>
        <taxon>Methanobacteriati</taxon>
        <taxon>Methanobacteriota</taxon>
        <taxon>Thermococci</taxon>
        <taxon>Thermococcales</taxon>
        <taxon>Thermococcaceae</taxon>
        <taxon>Pyrococcus</taxon>
    </lineage>
</organism>
<reference evidence="2" key="1">
    <citation type="submission" date="1999-07" db="EMBL/GenBank/DDBJ databases">
        <authorList>
            <person name="Genoscope"/>
        </authorList>
    </citation>
    <scope>NUCLEOTIDE SEQUENCE</scope>
    <source>
        <strain evidence="2">Orsay</strain>
    </source>
</reference>
<reference evidence="2 4" key="4">
    <citation type="journal article" date="2003" name="Mol. Microbiol.">
        <title>An integrated analysis of the genome of the hyperthermophilic archaeon Pyrococcus abyssi.</title>
        <authorList>
            <person name="Cohen G."/>
            <person name="Barbe V."/>
            <person name="Flament D."/>
            <person name="Galperin M."/>
            <person name="Heilig R."/>
            <person name="Ripp R."/>
            <person name="Lecompte O."/>
            <person name="Prieur D."/>
            <person name="Poch O."/>
            <person name="Quellerou J."/>
            <person name="Thierry J.C."/>
            <person name="Van der Oost J."/>
            <person name="Weissenbach J."/>
            <person name="Zivanovic Y."/>
            <person name="Forterre P."/>
        </authorList>
    </citation>
    <scope>NUCLEOTIDE SEQUENCE [LARGE SCALE GENOMIC DNA]</scope>
    <source>
        <strain evidence="4">GE5 / Orsay</strain>
        <strain evidence="2">Orsay</strain>
    </source>
</reference>
<evidence type="ECO:0000313" key="2">
    <source>
        <dbReference type="EMBL" id="CAB48995.1"/>
    </source>
</evidence>
<reference evidence="2" key="3">
    <citation type="journal article" date="2001" name="Genome Res.">
        <title>Genome evolution at the genus level: comparison of three complete genomes of hyperthermophilic archaea.</title>
        <authorList>
            <person name="Lecompte O."/>
            <person name="Ripp R."/>
            <person name="Puzos-Barbe V."/>
            <person name="Duprat S."/>
            <person name="Heilig R."/>
            <person name="Dietrich J."/>
            <person name="Thierry J.C."/>
            <person name="Poch O."/>
        </authorList>
    </citation>
    <scope>NUCLEOTIDE SEQUENCE</scope>
    <source>
        <strain evidence="2">Orsay</strain>
    </source>
</reference>
<feature type="domain" description="DUF2666" evidence="1">
    <location>
        <begin position="134"/>
        <end position="251"/>
    </location>
</feature>
<evidence type="ECO:0000313" key="3">
    <source>
        <dbReference type="EMBL" id="CCE69444.1"/>
    </source>
</evidence>
<dbReference type="RefSeq" id="WP_010867196.1">
    <property type="nucleotide sequence ID" value="NC_000868.1"/>
</dbReference>
<dbReference type="PIR" id="D75193">
    <property type="entry name" value="D75193"/>
</dbReference>
<evidence type="ECO:0000259" key="1">
    <source>
        <dbReference type="Pfam" id="PF10869"/>
    </source>
</evidence>
<dbReference type="Proteomes" id="UP000000810">
    <property type="component" value="Chromosome"/>
</dbReference>
<dbReference type="Pfam" id="PF10869">
    <property type="entry name" value="DUF2666"/>
    <property type="match status" value="1"/>
</dbReference>
<name>Q9V2K3_PYRAB</name>
<dbReference type="EMBL" id="HE613800">
    <property type="protein sequence ID" value="CCE69444.1"/>
    <property type="molecule type" value="Genomic_DNA"/>
</dbReference>
<evidence type="ECO:0000313" key="5">
    <source>
        <dbReference type="Proteomes" id="UP000009139"/>
    </source>
</evidence>
<keyword evidence="4" id="KW-1185">Reference proteome</keyword>
<reference evidence="3 5" key="5">
    <citation type="journal article" date="2012" name="Curr. Microbiol.">
        <title>Re-annotation of two hyperthermophilic archaea Pyrococcus abyssi GE5 and Pyrococcus furiosus DSM 3638.</title>
        <authorList>
            <person name="Gao J."/>
            <person name="Wang J."/>
        </authorList>
    </citation>
    <scope>GENOME REANNOTATION</scope>
    <source>
        <strain evidence="3">GE5</strain>
        <strain evidence="5">GE5 / Orsay</strain>
    </source>
</reference>
<evidence type="ECO:0000313" key="4">
    <source>
        <dbReference type="Proteomes" id="UP000000810"/>
    </source>
</evidence>
<dbReference type="PATRIC" id="fig|272844.11.peg.81"/>
<dbReference type="Proteomes" id="UP000009139">
    <property type="component" value="Chromosome"/>
</dbReference>
<dbReference type="eggNOG" id="arCOG03415">
    <property type="taxonomic scope" value="Archaea"/>
</dbReference>
<dbReference type="KEGG" id="pab:PAB0036"/>
<protein>
    <recommendedName>
        <fullName evidence="1">DUF2666 domain-containing protein</fullName>
    </recommendedName>
</protein>
<dbReference type="AlphaFoldDB" id="Q9V2K3"/>
<dbReference type="InterPro" id="IPR022620">
    <property type="entry name" value="DUF2666"/>
</dbReference>
<dbReference type="HOGENOM" id="CLU_1056107_0_0_2"/>
<dbReference type="OrthoDB" id="86044at2157"/>
<proteinExistence type="predicted"/>
<dbReference type="EMBL" id="AJ248283">
    <property type="protein sequence ID" value="CAB48995.1"/>
    <property type="molecule type" value="Genomic_DNA"/>
</dbReference>
<accession>Q9V2K3</accession>
<reference evidence="2" key="2">
    <citation type="journal article" date="2000" name="J. Mol. Biol.">
        <title>Archaeal homologs of eukaryotic methylation guide small nucleolar RNAs: lessons from the Pyrococcus genomes.</title>
        <authorList>
            <person name="Gaspin C."/>
            <person name="Cavaille J."/>
            <person name="Erauso G."/>
        </authorList>
    </citation>
    <scope>NUCLEOTIDE SEQUENCE</scope>
    <source>
        <strain evidence="2">Orsay</strain>
    </source>
</reference>
<sequence>MQDIAEFTLKIKDMIVGEALDEINDENMSRFLARVSNTVRQEIPKYLIEKIDVDGMIKGIKIQGTLEEKLKALKSPGTSRKIGNYIKEDDKKLRKLLQDVAKVVLVWNTLRDDLPLDFPVGRIESLSTQPRYEEEHINFTVKYGKWIVVKRLIIDEKTPMLDIARLLASINESAVGKIPEFAGIDMKEIKDYFGGFKRVRKDEEIEELVRAFRNFKPENELAIRYAVGEMLSKLGLSIDVPSKNLEKYLEKTG</sequence>
<gene>
    <name evidence="2" type="ordered locus">PAB0036</name>
</gene>